<proteinExistence type="predicted"/>
<comment type="caution">
    <text evidence="2">The sequence shown here is derived from an EMBL/GenBank/DDBJ whole genome shotgun (WGS) entry which is preliminary data.</text>
</comment>
<sequence>MARSSPRRRCVGRTLTIVTPAAGTSARPGTVSPKENAPAVATQSGPSQTPNERPVSVSSRRRARCSGLGGGSPNARFSVSDQASHSTSRNIRNSVAIEHP</sequence>
<dbReference type="Proteomes" id="UP000430079">
    <property type="component" value="Unassembled WGS sequence"/>
</dbReference>
<name>A0A640T379_9ACTN</name>
<accession>A0A640T379</accession>
<feature type="compositionally biased region" description="Basic residues" evidence="1">
    <location>
        <begin position="1"/>
        <end position="11"/>
    </location>
</feature>
<feature type="compositionally biased region" description="Polar residues" evidence="1">
    <location>
        <begin position="75"/>
        <end position="93"/>
    </location>
</feature>
<gene>
    <name evidence="2" type="ORF">Sgleb_49880</name>
</gene>
<evidence type="ECO:0000256" key="1">
    <source>
        <dbReference type="SAM" id="MobiDB-lite"/>
    </source>
</evidence>
<keyword evidence="3" id="KW-1185">Reference proteome</keyword>
<organism evidence="2 3">
    <name type="scientific">Streptomyces glebosus</name>
    <dbReference type="NCBI Taxonomy" id="249580"/>
    <lineage>
        <taxon>Bacteria</taxon>
        <taxon>Bacillati</taxon>
        <taxon>Actinomycetota</taxon>
        <taxon>Actinomycetes</taxon>
        <taxon>Kitasatosporales</taxon>
        <taxon>Streptomycetaceae</taxon>
        <taxon>Streptomyces</taxon>
    </lineage>
</organism>
<dbReference type="AlphaFoldDB" id="A0A640T379"/>
<reference evidence="2 3" key="1">
    <citation type="submission" date="2019-12" db="EMBL/GenBank/DDBJ databases">
        <title>Whole genome shotgun sequence of Streptomyces hygroscopicus subsp. glebosus NBRC 13786.</title>
        <authorList>
            <person name="Ichikawa N."/>
            <person name="Kimura A."/>
            <person name="Kitahashi Y."/>
            <person name="Komaki H."/>
            <person name="Tamura T."/>
        </authorList>
    </citation>
    <scope>NUCLEOTIDE SEQUENCE [LARGE SCALE GENOMIC DNA]</scope>
    <source>
        <strain evidence="2 3">NBRC 13786</strain>
    </source>
</reference>
<feature type="compositionally biased region" description="Polar residues" evidence="1">
    <location>
        <begin position="41"/>
        <end position="51"/>
    </location>
</feature>
<feature type="region of interest" description="Disordered" evidence="1">
    <location>
        <begin position="1"/>
        <end position="100"/>
    </location>
</feature>
<protein>
    <submittedName>
        <fullName evidence="2">Uncharacterized protein</fullName>
    </submittedName>
</protein>
<dbReference type="EMBL" id="BLIO01000001">
    <property type="protein sequence ID" value="GFE16941.1"/>
    <property type="molecule type" value="Genomic_DNA"/>
</dbReference>
<evidence type="ECO:0000313" key="2">
    <source>
        <dbReference type="EMBL" id="GFE16941.1"/>
    </source>
</evidence>
<evidence type="ECO:0000313" key="3">
    <source>
        <dbReference type="Proteomes" id="UP000430079"/>
    </source>
</evidence>